<dbReference type="Proteomes" id="UP001464891">
    <property type="component" value="Unassembled WGS sequence"/>
</dbReference>
<organism evidence="1 2">
    <name type="scientific">Trichocoleus desertorum GB2-A4</name>
    <dbReference type="NCBI Taxonomy" id="2933944"/>
    <lineage>
        <taxon>Bacteria</taxon>
        <taxon>Bacillati</taxon>
        <taxon>Cyanobacteriota</taxon>
        <taxon>Cyanophyceae</taxon>
        <taxon>Leptolyngbyales</taxon>
        <taxon>Trichocoleusaceae</taxon>
        <taxon>Trichocoleus</taxon>
    </lineage>
</organism>
<protein>
    <submittedName>
        <fullName evidence="1">DUF5677 domain-containing protein</fullName>
    </submittedName>
</protein>
<dbReference type="Pfam" id="PF18928">
    <property type="entry name" value="DUF5677"/>
    <property type="match status" value="1"/>
</dbReference>
<dbReference type="InterPro" id="IPR043733">
    <property type="entry name" value="DUF5677"/>
</dbReference>
<reference evidence="1 2" key="1">
    <citation type="submission" date="2022-04" db="EMBL/GenBank/DDBJ databases">
        <title>Positive selection, recombination, and allopatry shape intraspecific diversity of widespread and dominant cyanobacteria.</title>
        <authorList>
            <person name="Wei J."/>
            <person name="Shu W."/>
            <person name="Hu C."/>
        </authorList>
    </citation>
    <scope>NUCLEOTIDE SEQUENCE [LARGE SCALE GENOMIC DNA]</scope>
    <source>
        <strain evidence="1 2">GB2-A4</strain>
    </source>
</reference>
<evidence type="ECO:0000313" key="2">
    <source>
        <dbReference type="Proteomes" id="UP001464891"/>
    </source>
</evidence>
<sequence>MSKELSNVVKSLEPHVKDFCKGCYPTDGFFNSILKAAIAKSYEFCLFTTLEEGKLDAFFYTATLRGICEDLISLKYYYSFDVEDRETVIKYMAVIDMAENVRTQAEFFNSNKPTQPVVKKILDDSQISLARGEIGNLKGKYKWKSSGYRPSTREMAKSCNLLKLYDYFYAATSRWVHFSPHILTRMGWGDMNENGEIDASYSTSHFSGYYASFNCFYATYLFVLECKLIKKEISFNSDAWLLVEKLEKELLDTARWPELVTFEEMNIKPPSQITYILAHIAGLENSEQKMSMVEE</sequence>
<comment type="caution">
    <text evidence="1">The sequence shown here is derived from an EMBL/GenBank/DDBJ whole genome shotgun (WGS) entry which is preliminary data.</text>
</comment>
<keyword evidence="2" id="KW-1185">Reference proteome</keyword>
<evidence type="ECO:0000313" key="1">
    <source>
        <dbReference type="EMBL" id="MEP0820038.1"/>
    </source>
</evidence>
<gene>
    <name evidence="1" type="ORF">NC998_23310</name>
</gene>
<name>A0ABV0JE32_9CYAN</name>
<dbReference type="EMBL" id="JAMPKM010000019">
    <property type="protein sequence ID" value="MEP0820038.1"/>
    <property type="molecule type" value="Genomic_DNA"/>
</dbReference>
<accession>A0ABV0JE32</accession>
<dbReference type="RefSeq" id="WP_190437072.1">
    <property type="nucleotide sequence ID" value="NZ_JAMPKM010000019.1"/>
</dbReference>
<proteinExistence type="predicted"/>